<reference evidence="4 5" key="1">
    <citation type="submission" date="2019-03" db="EMBL/GenBank/DDBJ databases">
        <title>Sequencing the genomes of 1000 actinobacteria strains.</title>
        <authorList>
            <person name="Klenk H.-P."/>
        </authorList>
    </citation>
    <scope>NUCLEOTIDE SEQUENCE [LARGE SCALE GENOMIC DNA]</scope>
    <source>
        <strain evidence="4 5">DSM 44969</strain>
    </source>
</reference>
<dbReference type="SUPFAM" id="SSF54211">
    <property type="entry name" value="Ribosomal protein S5 domain 2-like"/>
    <property type="match status" value="1"/>
</dbReference>
<feature type="domain" description="GHMP kinase N-terminal" evidence="3">
    <location>
        <begin position="64"/>
        <end position="128"/>
    </location>
</feature>
<dbReference type="InterPro" id="IPR014721">
    <property type="entry name" value="Ribsml_uS5_D2-typ_fold_subgr"/>
</dbReference>
<evidence type="ECO:0000259" key="3">
    <source>
        <dbReference type="Pfam" id="PF00288"/>
    </source>
</evidence>
<evidence type="ECO:0000313" key="5">
    <source>
        <dbReference type="Proteomes" id="UP000295560"/>
    </source>
</evidence>
<evidence type="ECO:0000313" key="4">
    <source>
        <dbReference type="EMBL" id="TCK25591.1"/>
    </source>
</evidence>
<dbReference type="GO" id="GO:0016301">
    <property type="term" value="F:kinase activity"/>
    <property type="evidence" value="ECO:0007669"/>
    <property type="project" value="UniProtKB-KW"/>
</dbReference>
<keyword evidence="5" id="KW-1185">Reference proteome</keyword>
<protein>
    <submittedName>
        <fullName evidence="4">Threonine kinase</fullName>
    </submittedName>
</protein>
<dbReference type="EMBL" id="SMFZ01000001">
    <property type="protein sequence ID" value="TCK25591.1"/>
    <property type="molecule type" value="Genomic_DNA"/>
</dbReference>
<dbReference type="OrthoDB" id="7298003at2"/>
<sequence length="308" mass="31338">MRTGTGSCGAHHGELLQGWFTDAADVARPGLVTLPLPGCAVRATFTPGGRGITVSPPDRSKADRAARLAAEAVGAPGGDLVLDGGVPAGLGMGSSTADVVATVRAVADTCGVVPSPRTIARIAVGAEAASDPLMFDDRPRLFAHRDGDVLEDLGAALPPLRVLGCLLESGRPVDTPLARPPRPSPSEVAFYADLRGRLRRAVVTGDSDLLGRVATASALRARPGPDVERLRSVAAATGAVGVQIAHSGNVAGLLFDAAGPLSGPHRAAAALRAHGLPPTRLFAIGGRPWTHTSPTPSDDRTWSVSTTG</sequence>
<evidence type="ECO:0000256" key="2">
    <source>
        <dbReference type="SAM" id="MobiDB-lite"/>
    </source>
</evidence>
<dbReference type="Gene3D" id="3.30.230.10">
    <property type="match status" value="1"/>
</dbReference>
<dbReference type="Pfam" id="PF00288">
    <property type="entry name" value="GHMP_kinases_N"/>
    <property type="match status" value="1"/>
</dbReference>
<dbReference type="Proteomes" id="UP000295560">
    <property type="component" value="Unassembled WGS sequence"/>
</dbReference>
<feature type="region of interest" description="Disordered" evidence="2">
    <location>
        <begin position="287"/>
        <end position="308"/>
    </location>
</feature>
<proteinExistence type="predicted"/>
<dbReference type="InterPro" id="IPR020568">
    <property type="entry name" value="Ribosomal_Su5_D2-typ_SF"/>
</dbReference>
<dbReference type="InterPro" id="IPR006204">
    <property type="entry name" value="GHMP_kinase_N_dom"/>
</dbReference>
<name>A0A4R1HVX3_PSEEN</name>
<dbReference type="RefSeq" id="WP_132421934.1">
    <property type="nucleotide sequence ID" value="NZ_SMFZ01000001.1"/>
</dbReference>
<dbReference type="GO" id="GO:0005524">
    <property type="term" value="F:ATP binding"/>
    <property type="evidence" value="ECO:0007669"/>
    <property type="project" value="InterPro"/>
</dbReference>
<comment type="caution">
    <text evidence="4">The sequence shown here is derived from an EMBL/GenBank/DDBJ whole genome shotgun (WGS) entry which is preliminary data.</text>
</comment>
<evidence type="ECO:0000256" key="1">
    <source>
        <dbReference type="ARBA" id="ARBA00022777"/>
    </source>
</evidence>
<gene>
    <name evidence="4" type="ORF">EV378_1405</name>
</gene>
<keyword evidence="1 4" id="KW-0808">Transferase</keyword>
<dbReference type="AlphaFoldDB" id="A0A4R1HVX3"/>
<keyword evidence="1 4" id="KW-0418">Kinase</keyword>
<organism evidence="4 5">
    <name type="scientific">Pseudonocardia endophytica</name>
    <dbReference type="NCBI Taxonomy" id="401976"/>
    <lineage>
        <taxon>Bacteria</taxon>
        <taxon>Bacillati</taxon>
        <taxon>Actinomycetota</taxon>
        <taxon>Actinomycetes</taxon>
        <taxon>Pseudonocardiales</taxon>
        <taxon>Pseudonocardiaceae</taxon>
        <taxon>Pseudonocardia</taxon>
    </lineage>
</organism>
<feature type="compositionally biased region" description="Polar residues" evidence="2">
    <location>
        <begin position="290"/>
        <end position="308"/>
    </location>
</feature>
<accession>A0A4R1HVX3</accession>